<accession>A0A4Y2WDS3</accession>
<dbReference type="InterPro" id="IPR015943">
    <property type="entry name" value="WD40/YVTN_repeat-like_dom_sf"/>
</dbReference>
<protein>
    <recommendedName>
        <fullName evidence="1">Sema domain-containing protein</fullName>
    </recommendedName>
</protein>
<evidence type="ECO:0000313" key="3">
    <source>
        <dbReference type="Proteomes" id="UP000499080"/>
    </source>
</evidence>
<dbReference type="Pfam" id="PF01403">
    <property type="entry name" value="Sema"/>
    <property type="match status" value="1"/>
</dbReference>
<feature type="domain" description="Sema" evidence="1">
    <location>
        <begin position="4"/>
        <end position="68"/>
    </location>
</feature>
<comment type="caution">
    <text evidence="2">The sequence shown here is derived from an EMBL/GenBank/DDBJ whole genome shotgun (WGS) entry which is preliminary data.</text>
</comment>
<dbReference type="Proteomes" id="UP000499080">
    <property type="component" value="Unassembled WGS sequence"/>
</dbReference>
<dbReference type="InterPro" id="IPR001627">
    <property type="entry name" value="Semap_dom"/>
</dbReference>
<sequence length="170" mass="18853">QLHIKDEFCVMDLNTSLEGSMAVEAAPVLRFPGVLLTAVAATSSHDSTVAFLGTSQGHLKKDRRKEKQSLPQAHAIWHGNVDRIYAMAVLNGLTWDITAFRCSAYTTKHNALRTSLSNWLKASNEPEGRGANSNWHRQLEAPQAGHRQTRVDLLKSHKITTYCTMNTDGN</sequence>
<keyword evidence="3" id="KW-1185">Reference proteome</keyword>
<feature type="non-terminal residue" evidence="2">
    <location>
        <position position="1"/>
    </location>
</feature>
<proteinExistence type="predicted"/>
<dbReference type="Gene3D" id="2.130.10.10">
    <property type="entry name" value="YVTN repeat-like/Quinoprotein amine dehydrogenase"/>
    <property type="match status" value="1"/>
</dbReference>
<dbReference type="EMBL" id="BGPR01058019">
    <property type="protein sequence ID" value="GBO34217.1"/>
    <property type="molecule type" value="Genomic_DNA"/>
</dbReference>
<organism evidence="2 3">
    <name type="scientific">Araneus ventricosus</name>
    <name type="common">Orbweaver spider</name>
    <name type="synonym">Epeira ventricosa</name>
    <dbReference type="NCBI Taxonomy" id="182803"/>
    <lineage>
        <taxon>Eukaryota</taxon>
        <taxon>Metazoa</taxon>
        <taxon>Ecdysozoa</taxon>
        <taxon>Arthropoda</taxon>
        <taxon>Chelicerata</taxon>
        <taxon>Arachnida</taxon>
        <taxon>Araneae</taxon>
        <taxon>Araneomorphae</taxon>
        <taxon>Entelegynae</taxon>
        <taxon>Araneoidea</taxon>
        <taxon>Araneidae</taxon>
        <taxon>Araneus</taxon>
    </lineage>
</organism>
<dbReference type="AlphaFoldDB" id="A0A4Y2WDS3"/>
<reference evidence="2 3" key="1">
    <citation type="journal article" date="2019" name="Sci. Rep.">
        <title>Orb-weaving spider Araneus ventricosus genome elucidates the spidroin gene catalogue.</title>
        <authorList>
            <person name="Kono N."/>
            <person name="Nakamura H."/>
            <person name="Ohtoshi R."/>
            <person name="Moran D.A.P."/>
            <person name="Shinohara A."/>
            <person name="Yoshida Y."/>
            <person name="Fujiwara M."/>
            <person name="Mori M."/>
            <person name="Tomita M."/>
            <person name="Arakawa K."/>
        </authorList>
    </citation>
    <scope>NUCLEOTIDE SEQUENCE [LARGE SCALE GENOMIC DNA]</scope>
</reference>
<dbReference type="InterPro" id="IPR036352">
    <property type="entry name" value="Semap_dom_sf"/>
</dbReference>
<gene>
    <name evidence="2" type="ORF">AVEN_122477_1</name>
</gene>
<evidence type="ECO:0000259" key="1">
    <source>
        <dbReference type="Pfam" id="PF01403"/>
    </source>
</evidence>
<dbReference type="OrthoDB" id="125363at2759"/>
<dbReference type="SUPFAM" id="SSF101912">
    <property type="entry name" value="Sema domain"/>
    <property type="match status" value="1"/>
</dbReference>
<name>A0A4Y2WDS3_ARAVE</name>
<evidence type="ECO:0000313" key="2">
    <source>
        <dbReference type="EMBL" id="GBO34217.1"/>
    </source>
</evidence>